<dbReference type="SUPFAM" id="SSF52540">
    <property type="entry name" value="P-loop containing nucleoside triphosphate hydrolases"/>
    <property type="match status" value="1"/>
</dbReference>
<keyword evidence="6" id="KW-1185">Reference proteome</keyword>
<dbReference type="Proteomes" id="UP000320776">
    <property type="component" value="Chromosome"/>
</dbReference>
<organism evidence="5 6">
    <name type="scientific">Sporomusa termitida</name>
    <dbReference type="NCBI Taxonomy" id="2377"/>
    <lineage>
        <taxon>Bacteria</taxon>
        <taxon>Bacillati</taxon>
        <taxon>Bacillota</taxon>
        <taxon>Negativicutes</taxon>
        <taxon>Selenomonadales</taxon>
        <taxon>Sporomusaceae</taxon>
        <taxon>Sporomusa</taxon>
    </lineage>
</organism>
<sequence>MANTKEKMLQVLNLKKFFGGLKAVNDVSFDVYKGETLALIGPNGAGKSTLFNTVCGVYAPTAGQILLSGQEIQGLKPHEIARRRVARTFQISHPCQDMTVLDNIIMAMGLSQYSSLTGIFGNSRTKGNIEKAEQLLDKVGILAQRDRRAGDLSLGYMRRLEIARALALEPLLILLDEPCAGLSNNAEAEFIEIINQLKAQGTTIMLVEHNMSIAMTVSDRVVVISYGEKIAEGVPQEIQSNPYVIEAYLGKDDDCA</sequence>
<dbReference type="CDD" id="cd03219">
    <property type="entry name" value="ABC_Mj1267_LivG_branched"/>
    <property type="match status" value="1"/>
</dbReference>
<accession>A0A517DPC0</accession>
<dbReference type="SMART" id="SM00382">
    <property type="entry name" value="AAA"/>
    <property type="match status" value="1"/>
</dbReference>
<evidence type="ECO:0000256" key="2">
    <source>
        <dbReference type="ARBA" id="ARBA00022741"/>
    </source>
</evidence>
<keyword evidence="2" id="KW-0547">Nucleotide-binding</keyword>
<protein>
    <submittedName>
        <fullName evidence="5">Lipopolysaccharide export system ATP-binding protein LptB</fullName>
        <ecNumber evidence="5">3.6.3.-</ecNumber>
    </submittedName>
</protein>
<dbReference type="EC" id="3.6.3.-" evidence="5"/>
<dbReference type="GO" id="GO:0015192">
    <property type="term" value="F:L-phenylalanine transmembrane transporter activity"/>
    <property type="evidence" value="ECO:0007669"/>
    <property type="project" value="TreeGrafter"/>
</dbReference>
<evidence type="ECO:0000256" key="1">
    <source>
        <dbReference type="ARBA" id="ARBA00022448"/>
    </source>
</evidence>
<dbReference type="Pfam" id="PF00005">
    <property type="entry name" value="ABC_tran"/>
    <property type="match status" value="1"/>
</dbReference>
<dbReference type="KEGG" id="sted:SPTER_04140"/>
<dbReference type="GO" id="GO:0042941">
    <property type="term" value="P:D-alanine transmembrane transport"/>
    <property type="evidence" value="ECO:0007669"/>
    <property type="project" value="TreeGrafter"/>
</dbReference>
<dbReference type="GO" id="GO:0005304">
    <property type="term" value="F:L-valine transmembrane transporter activity"/>
    <property type="evidence" value="ECO:0007669"/>
    <property type="project" value="TreeGrafter"/>
</dbReference>
<dbReference type="FunFam" id="3.40.50.300:FF:000421">
    <property type="entry name" value="Branched-chain amino acid ABC transporter ATP-binding protein"/>
    <property type="match status" value="1"/>
</dbReference>
<dbReference type="Gene3D" id="3.40.50.300">
    <property type="entry name" value="P-loop containing nucleotide triphosphate hydrolases"/>
    <property type="match status" value="1"/>
</dbReference>
<dbReference type="InterPro" id="IPR051120">
    <property type="entry name" value="ABC_AA/LPS_Transport"/>
</dbReference>
<dbReference type="InterPro" id="IPR003593">
    <property type="entry name" value="AAA+_ATPase"/>
</dbReference>
<evidence type="ECO:0000259" key="4">
    <source>
        <dbReference type="PROSITE" id="PS50893"/>
    </source>
</evidence>
<dbReference type="AlphaFoldDB" id="A0A517DPC0"/>
<dbReference type="GO" id="GO:0016887">
    <property type="term" value="F:ATP hydrolysis activity"/>
    <property type="evidence" value="ECO:0007669"/>
    <property type="project" value="InterPro"/>
</dbReference>
<dbReference type="InterPro" id="IPR032823">
    <property type="entry name" value="BCA_ABC_TP_C"/>
</dbReference>
<dbReference type="GO" id="GO:1903806">
    <property type="term" value="P:L-isoleucine import across plasma membrane"/>
    <property type="evidence" value="ECO:0007669"/>
    <property type="project" value="TreeGrafter"/>
</dbReference>
<proteinExistence type="predicted"/>
<evidence type="ECO:0000313" key="5">
    <source>
        <dbReference type="EMBL" id="QDR79147.1"/>
    </source>
</evidence>
<dbReference type="GO" id="GO:0005524">
    <property type="term" value="F:ATP binding"/>
    <property type="evidence" value="ECO:0007669"/>
    <property type="project" value="UniProtKB-KW"/>
</dbReference>
<keyword evidence="3 5" id="KW-0067">ATP-binding</keyword>
<evidence type="ECO:0000256" key="3">
    <source>
        <dbReference type="ARBA" id="ARBA00022840"/>
    </source>
</evidence>
<dbReference type="Pfam" id="PF12399">
    <property type="entry name" value="BCA_ABC_TP_C"/>
    <property type="match status" value="1"/>
</dbReference>
<dbReference type="OrthoDB" id="9805514at2"/>
<dbReference type="GO" id="GO:0015808">
    <property type="term" value="P:L-alanine transport"/>
    <property type="evidence" value="ECO:0007669"/>
    <property type="project" value="TreeGrafter"/>
</dbReference>
<dbReference type="GO" id="GO:0015188">
    <property type="term" value="F:L-isoleucine transmembrane transporter activity"/>
    <property type="evidence" value="ECO:0007669"/>
    <property type="project" value="TreeGrafter"/>
</dbReference>
<keyword evidence="5" id="KW-0378">Hydrolase</keyword>
<dbReference type="RefSeq" id="WP_144348836.1">
    <property type="nucleotide sequence ID" value="NZ_CP036259.1"/>
</dbReference>
<dbReference type="GO" id="GO:1903805">
    <property type="term" value="P:L-valine import across plasma membrane"/>
    <property type="evidence" value="ECO:0007669"/>
    <property type="project" value="TreeGrafter"/>
</dbReference>
<dbReference type="PANTHER" id="PTHR45772:SF7">
    <property type="entry name" value="AMINO ACID ABC TRANSPORTER ATP-BINDING PROTEIN"/>
    <property type="match status" value="1"/>
</dbReference>
<dbReference type="GO" id="GO:0005886">
    <property type="term" value="C:plasma membrane"/>
    <property type="evidence" value="ECO:0007669"/>
    <property type="project" value="TreeGrafter"/>
</dbReference>
<dbReference type="PANTHER" id="PTHR45772">
    <property type="entry name" value="CONSERVED COMPONENT OF ABC TRANSPORTER FOR NATURAL AMINO ACIDS-RELATED"/>
    <property type="match status" value="1"/>
</dbReference>
<gene>
    <name evidence="5" type="primary">lptB_1</name>
    <name evidence="5" type="ORF">SPTER_04140</name>
</gene>
<dbReference type="EMBL" id="CP036259">
    <property type="protein sequence ID" value="QDR79147.1"/>
    <property type="molecule type" value="Genomic_DNA"/>
</dbReference>
<name>A0A517DPC0_9FIRM</name>
<evidence type="ECO:0000313" key="6">
    <source>
        <dbReference type="Proteomes" id="UP000320776"/>
    </source>
</evidence>
<reference evidence="5 6" key="1">
    <citation type="submission" date="2019-02" db="EMBL/GenBank/DDBJ databases">
        <title>Closed genome of Sporomusa termitida DSM 4440.</title>
        <authorList>
            <person name="Poehlein A."/>
            <person name="Daniel R."/>
        </authorList>
    </citation>
    <scope>NUCLEOTIDE SEQUENCE [LARGE SCALE GENOMIC DNA]</scope>
    <source>
        <strain evidence="5 6">DSM 4440</strain>
    </source>
</reference>
<dbReference type="InterPro" id="IPR027417">
    <property type="entry name" value="P-loop_NTPase"/>
</dbReference>
<feature type="domain" description="ABC transporter" evidence="4">
    <location>
        <begin position="9"/>
        <end position="251"/>
    </location>
</feature>
<keyword evidence="1" id="KW-0813">Transport</keyword>
<dbReference type="InterPro" id="IPR003439">
    <property type="entry name" value="ABC_transporter-like_ATP-bd"/>
</dbReference>
<dbReference type="PROSITE" id="PS50893">
    <property type="entry name" value="ABC_TRANSPORTER_2"/>
    <property type="match status" value="1"/>
</dbReference>